<dbReference type="Proteomes" id="UP001461498">
    <property type="component" value="Unassembled WGS sequence"/>
</dbReference>
<comment type="caution">
    <text evidence="2">The sequence shown here is derived from an EMBL/GenBank/DDBJ whole genome shotgun (WGS) entry which is preliminary data.</text>
</comment>
<protein>
    <submittedName>
        <fullName evidence="2">Uncharacterized protein</fullName>
    </submittedName>
</protein>
<reference evidence="2 3" key="1">
    <citation type="submission" date="2022-12" db="EMBL/GenBank/DDBJ databases">
        <title>Chromosome-level genome assembly of true bugs.</title>
        <authorList>
            <person name="Ma L."/>
            <person name="Li H."/>
        </authorList>
    </citation>
    <scope>NUCLEOTIDE SEQUENCE [LARGE SCALE GENOMIC DNA]</scope>
    <source>
        <strain evidence="2">Lab_2022b</strain>
    </source>
</reference>
<organism evidence="2 3">
    <name type="scientific">Rhynocoris fuscipes</name>
    <dbReference type="NCBI Taxonomy" id="488301"/>
    <lineage>
        <taxon>Eukaryota</taxon>
        <taxon>Metazoa</taxon>
        <taxon>Ecdysozoa</taxon>
        <taxon>Arthropoda</taxon>
        <taxon>Hexapoda</taxon>
        <taxon>Insecta</taxon>
        <taxon>Pterygota</taxon>
        <taxon>Neoptera</taxon>
        <taxon>Paraneoptera</taxon>
        <taxon>Hemiptera</taxon>
        <taxon>Heteroptera</taxon>
        <taxon>Panheteroptera</taxon>
        <taxon>Cimicomorpha</taxon>
        <taxon>Reduviidae</taxon>
        <taxon>Harpactorinae</taxon>
        <taxon>Harpactorini</taxon>
        <taxon>Rhynocoris</taxon>
    </lineage>
</organism>
<gene>
    <name evidence="2" type="ORF">O3M35_001351</name>
</gene>
<evidence type="ECO:0000313" key="3">
    <source>
        <dbReference type="Proteomes" id="UP001461498"/>
    </source>
</evidence>
<name>A0AAW1DS42_9HEMI</name>
<feature type="region of interest" description="Disordered" evidence="1">
    <location>
        <begin position="39"/>
        <end position="60"/>
    </location>
</feature>
<keyword evidence="3" id="KW-1185">Reference proteome</keyword>
<dbReference type="AlphaFoldDB" id="A0AAW1DS42"/>
<accession>A0AAW1DS42</accession>
<dbReference type="EMBL" id="JAPXFL010000001">
    <property type="protein sequence ID" value="KAK9513080.1"/>
    <property type="molecule type" value="Genomic_DNA"/>
</dbReference>
<sequence>MGGFHLHVRTILNPKFQYSTINRFLVMQDMNIRTHTDDTNIRTSAHRRHAENSQNGFRKA</sequence>
<evidence type="ECO:0000256" key="1">
    <source>
        <dbReference type="SAM" id="MobiDB-lite"/>
    </source>
</evidence>
<evidence type="ECO:0000313" key="2">
    <source>
        <dbReference type="EMBL" id="KAK9513080.1"/>
    </source>
</evidence>
<proteinExistence type="predicted"/>